<evidence type="ECO:0000313" key="1">
    <source>
        <dbReference type="EMBL" id="KOB67458.1"/>
    </source>
</evidence>
<keyword evidence="2" id="KW-1185">Reference proteome</keyword>
<dbReference type="AlphaFoldDB" id="A0A0L7KW45"/>
<evidence type="ECO:0000313" key="2">
    <source>
        <dbReference type="Proteomes" id="UP000037510"/>
    </source>
</evidence>
<gene>
    <name evidence="1" type="ORF">OBRU01_20134</name>
</gene>
<dbReference type="STRING" id="104452.A0A0L7KW45"/>
<dbReference type="EMBL" id="JTDY01005028">
    <property type="protein sequence ID" value="KOB67458.1"/>
    <property type="molecule type" value="Genomic_DNA"/>
</dbReference>
<sequence>MNKYQLVPTKSGKYLLMWRQYSYNQNHNSKTYYCSKRSRLGCQARLKLGVDGIIKSAEEYELIETRKGRHLLMWRNHTYSQDHNGKRYYCSKRLSGCKARLKLGADGSIESTDDYEFIPTGKGKHLLMMNNYTFCQIGNIGNYYCSKHGSGCKCKVKLDFNGVVLRADLDHNHEPPRFMKTACGKYRQASSDDEQVHVLSKEQHPELLLFIEFFWMQRQSKISFKWKSGDSRSVT</sequence>
<proteinExistence type="predicted"/>
<comment type="caution">
    <text evidence="1">The sequence shown here is derived from an EMBL/GenBank/DDBJ whole genome shotgun (WGS) entry which is preliminary data.</text>
</comment>
<reference evidence="1 2" key="1">
    <citation type="journal article" date="2015" name="Genome Biol. Evol.">
        <title>The genome of winter moth (Operophtera brumata) provides a genomic perspective on sexual dimorphism and phenology.</title>
        <authorList>
            <person name="Derks M.F."/>
            <person name="Smit S."/>
            <person name="Salis L."/>
            <person name="Schijlen E."/>
            <person name="Bossers A."/>
            <person name="Mateman C."/>
            <person name="Pijl A.S."/>
            <person name="de Ridder D."/>
            <person name="Groenen M.A."/>
            <person name="Visser M.E."/>
            <person name="Megens H.J."/>
        </authorList>
    </citation>
    <scope>NUCLEOTIDE SEQUENCE [LARGE SCALE GENOMIC DNA]</scope>
    <source>
        <strain evidence="1">WM2013NL</strain>
        <tissue evidence="1">Head and thorax</tissue>
    </source>
</reference>
<name>A0A0L7KW45_OPEBR</name>
<dbReference type="Proteomes" id="UP000037510">
    <property type="component" value="Unassembled WGS sequence"/>
</dbReference>
<dbReference type="Gene3D" id="2.20.25.240">
    <property type="match status" value="3"/>
</dbReference>
<protein>
    <submittedName>
        <fullName evidence="1">Modifier of mdg4</fullName>
    </submittedName>
</protein>
<accession>A0A0L7KW45</accession>
<organism evidence="1 2">
    <name type="scientific">Operophtera brumata</name>
    <name type="common">Winter moth</name>
    <name type="synonym">Phalaena brumata</name>
    <dbReference type="NCBI Taxonomy" id="104452"/>
    <lineage>
        <taxon>Eukaryota</taxon>
        <taxon>Metazoa</taxon>
        <taxon>Ecdysozoa</taxon>
        <taxon>Arthropoda</taxon>
        <taxon>Hexapoda</taxon>
        <taxon>Insecta</taxon>
        <taxon>Pterygota</taxon>
        <taxon>Neoptera</taxon>
        <taxon>Endopterygota</taxon>
        <taxon>Lepidoptera</taxon>
        <taxon>Glossata</taxon>
        <taxon>Ditrysia</taxon>
        <taxon>Geometroidea</taxon>
        <taxon>Geometridae</taxon>
        <taxon>Larentiinae</taxon>
        <taxon>Operophtera</taxon>
    </lineage>
</organism>